<name>A0A919YN93_9BACL</name>
<organism evidence="1 2">
    <name type="scientific">Paenibacillus montaniterrae</name>
    <dbReference type="NCBI Taxonomy" id="429341"/>
    <lineage>
        <taxon>Bacteria</taxon>
        <taxon>Bacillati</taxon>
        <taxon>Bacillota</taxon>
        <taxon>Bacilli</taxon>
        <taxon>Bacillales</taxon>
        <taxon>Paenibacillaceae</taxon>
        <taxon>Paenibacillus</taxon>
    </lineage>
</organism>
<evidence type="ECO:0000313" key="1">
    <source>
        <dbReference type="EMBL" id="GIP15226.1"/>
    </source>
</evidence>
<accession>A0A919YN93</accession>
<reference evidence="1" key="1">
    <citation type="submission" date="2021-03" db="EMBL/GenBank/DDBJ databases">
        <title>Antimicrobial resistance genes in bacteria isolated from Japanese honey, and their potential for conferring macrolide and lincosamide resistance in the American foulbrood pathogen Paenibacillus larvae.</title>
        <authorList>
            <person name="Okamoto M."/>
            <person name="Kumagai M."/>
            <person name="Kanamori H."/>
            <person name="Takamatsu D."/>
        </authorList>
    </citation>
    <scope>NUCLEOTIDE SEQUENCE</scope>
    <source>
        <strain evidence="1">J40TS1</strain>
    </source>
</reference>
<evidence type="ECO:0008006" key="3">
    <source>
        <dbReference type="Google" id="ProtNLM"/>
    </source>
</evidence>
<keyword evidence="2" id="KW-1185">Reference proteome</keyword>
<proteinExistence type="predicted"/>
<sequence>MIVYDVIVNGQKIDTLRPMTSRLKELRQFIEQQFSLLEEKYGSDVHLSRRFEY</sequence>
<dbReference type="Proteomes" id="UP000683139">
    <property type="component" value="Unassembled WGS sequence"/>
</dbReference>
<evidence type="ECO:0000313" key="2">
    <source>
        <dbReference type="Proteomes" id="UP000683139"/>
    </source>
</evidence>
<dbReference type="RefSeq" id="WP_213513453.1">
    <property type="nucleotide sequence ID" value="NZ_BOSE01000001.1"/>
</dbReference>
<dbReference type="EMBL" id="BOSE01000001">
    <property type="protein sequence ID" value="GIP15226.1"/>
    <property type="molecule type" value="Genomic_DNA"/>
</dbReference>
<protein>
    <recommendedName>
        <fullName evidence="3">Mechanosensitive ion channel protein MscL</fullName>
    </recommendedName>
</protein>
<dbReference type="AlphaFoldDB" id="A0A919YN93"/>
<gene>
    <name evidence="1" type="ORF">J40TS1_08680</name>
</gene>
<comment type="caution">
    <text evidence="1">The sequence shown here is derived from an EMBL/GenBank/DDBJ whole genome shotgun (WGS) entry which is preliminary data.</text>
</comment>